<dbReference type="STRING" id="342668.A0A2P2SVY5"/>
<evidence type="ECO:0000256" key="2">
    <source>
        <dbReference type="ARBA" id="ARBA00022857"/>
    </source>
</evidence>
<dbReference type="Proteomes" id="UP000091956">
    <property type="component" value="Unassembled WGS sequence"/>
</dbReference>
<comment type="similarity">
    <text evidence="1">Belongs to the short-chain dehydrogenases/reductases (SDR) family.</text>
</comment>
<dbReference type="PRINTS" id="PR00081">
    <property type="entry name" value="GDHRDH"/>
</dbReference>
<evidence type="ECO:0000313" key="4">
    <source>
        <dbReference type="EMBL" id="OBU00962.1"/>
    </source>
</evidence>
<dbReference type="InterPro" id="IPR036291">
    <property type="entry name" value="NAD(P)-bd_dom_sf"/>
</dbReference>
<evidence type="ECO:0000256" key="1">
    <source>
        <dbReference type="ARBA" id="ARBA00006484"/>
    </source>
</evidence>
<dbReference type="EMBL" id="KV460207">
    <property type="protein sequence ID" value="OBU00962.1"/>
    <property type="molecule type" value="Genomic_DNA"/>
</dbReference>
<name>A0A2P2SVY5_9PEZI</name>
<evidence type="ECO:0000256" key="3">
    <source>
        <dbReference type="ARBA" id="ARBA00023002"/>
    </source>
</evidence>
<dbReference type="InterPro" id="IPR002347">
    <property type="entry name" value="SDR_fam"/>
</dbReference>
<keyword evidence="2" id="KW-0521">NADP</keyword>
<reference evidence="4 5" key="1">
    <citation type="submission" date="2016-03" db="EMBL/GenBank/DDBJ databases">
        <title>Comparative genomics of Pseudogymnoascus destructans, the fungus causing white-nose syndrome of bats.</title>
        <authorList>
            <person name="Palmer J.M."/>
            <person name="Drees K.P."/>
            <person name="Foster J.T."/>
            <person name="Lindner D.L."/>
        </authorList>
    </citation>
    <scope>NUCLEOTIDE SEQUENCE [LARGE SCALE GENOMIC DNA]</scope>
    <source>
        <strain evidence="4 5">UAMH 10579</strain>
    </source>
</reference>
<organism evidence="4 5">
    <name type="scientific">Pseudogymnoascus verrucosus</name>
    <dbReference type="NCBI Taxonomy" id="342668"/>
    <lineage>
        <taxon>Eukaryota</taxon>
        <taxon>Fungi</taxon>
        <taxon>Dikarya</taxon>
        <taxon>Ascomycota</taxon>
        <taxon>Pezizomycotina</taxon>
        <taxon>Leotiomycetes</taxon>
        <taxon>Thelebolales</taxon>
        <taxon>Thelebolaceae</taxon>
        <taxon>Pseudogymnoascus</taxon>
    </lineage>
</organism>
<keyword evidence="3" id="KW-0560">Oxidoreductase</keyword>
<dbReference type="Gene3D" id="3.40.50.720">
    <property type="entry name" value="NAD(P)-binding Rossmann-like Domain"/>
    <property type="match status" value="1"/>
</dbReference>
<dbReference type="OrthoDB" id="5840532at2759"/>
<dbReference type="PANTHER" id="PTHR24321:SF12">
    <property type="entry name" value="SHORT-CHAIN DEHYDROGENASE_REDUCTASE FAMILY, PUTATIVE (AFU_ORTHOLOGUE AFUA_5G14340)-RELATED"/>
    <property type="match status" value="1"/>
</dbReference>
<dbReference type="GeneID" id="28834207"/>
<dbReference type="AlphaFoldDB" id="A0A2P2SVY5"/>
<keyword evidence="5" id="KW-1185">Reference proteome</keyword>
<gene>
    <name evidence="4" type="ORF">VE01_00821</name>
</gene>
<dbReference type="GO" id="GO:0016491">
    <property type="term" value="F:oxidoreductase activity"/>
    <property type="evidence" value="ECO:0007669"/>
    <property type="project" value="UniProtKB-KW"/>
</dbReference>
<proteinExistence type="inferred from homology"/>
<accession>A0A2P2SVY5</accession>
<dbReference type="PANTHER" id="PTHR24321">
    <property type="entry name" value="DEHYDROGENASES, SHORT CHAIN"/>
    <property type="match status" value="1"/>
</dbReference>
<dbReference type="SUPFAM" id="SSF51735">
    <property type="entry name" value="NAD(P)-binding Rossmann-fold domains"/>
    <property type="match status" value="1"/>
</dbReference>
<sequence>MVSLLKGSAFLTGAGSGIGRATALAFAKYGITRLSLADHDSSSLAATSKLIKAVYPSIQILQHSLDVTNESKVQAAIAKAAIEFGRIDVAVNIAGISHSGLTHDCKTEEWREVLGVNLDGLWFCQREEIRQMLAQEDRGPREGRGSIVNISSVAGLVGGGISPAYTASKHAVIGLTRNDAATYAPKGIRVNAICPGWTATPMVERFQSQFPDEVKTSVATVPMRRMAEMEEVADAIVFLGSRMESFVCGAAVPVDGGFTAI</sequence>
<protein>
    <submittedName>
        <fullName evidence="4">Uncharacterized protein</fullName>
    </submittedName>
</protein>
<dbReference type="GO" id="GO:0009688">
    <property type="term" value="P:abscisic acid biosynthetic process"/>
    <property type="evidence" value="ECO:0007669"/>
    <property type="project" value="UniProtKB-ARBA"/>
</dbReference>
<dbReference type="Pfam" id="PF13561">
    <property type="entry name" value="adh_short_C2"/>
    <property type="match status" value="1"/>
</dbReference>
<dbReference type="CDD" id="cd05233">
    <property type="entry name" value="SDR_c"/>
    <property type="match status" value="1"/>
</dbReference>
<reference evidence="5" key="2">
    <citation type="journal article" date="2018" name="Nat. Commun.">
        <title>Extreme sensitivity to ultraviolet light in the fungal pathogen causing white-nose syndrome of bats.</title>
        <authorList>
            <person name="Palmer J.M."/>
            <person name="Drees K.P."/>
            <person name="Foster J.T."/>
            <person name="Lindner D.L."/>
        </authorList>
    </citation>
    <scope>NUCLEOTIDE SEQUENCE [LARGE SCALE GENOMIC DNA]</scope>
    <source>
        <strain evidence="5">UAMH 10579</strain>
    </source>
</reference>
<dbReference type="FunFam" id="3.40.50.720:FF:000084">
    <property type="entry name" value="Short-chain dehydrogenase reductase"/>
    <property type="match status" value="1"/>
</dbReference>
<evidence type="ECO:0000313" key="5">
    <source>
        <dbReference type="Proteomes" id="UP000091956"/>
    </source>
</evidence>
<dbReference type="RefSeq" id="XP_018134694.1">
    <property type="nucleotide sequence ID" value="XM_018270349.2"/>
</dbReference>
<dbReference type="PRINTS" id="PR00080">
    <property type="entry name" value="SDRFAMILY"/>
</dbReference>